<keyword evidence="2 6" id="KW-0863">Zinc-finger</keyword>
<evidence type="ECO:0000313" key="11">
    <source>
        <dbReference type="Proteomes" id="UP000694569"/>
    </source>
</evidence>
<dbReference type="AlphaFoldDB" id="A0A8C5PJH6"/>
<name>A0A8C5PJH6_9ANUR</name>
<dbReference type="GO" id="GO:0008270">
    <property type="term" value="F:zinc ion binding"/>
    <property type="evidence" value="ECO:0007669"/>
    <property type="project" value="UniProtKB-KW"/>
</dbReference>
<evidence type="ECO:0000256" key="7">
    <source>
        <dbReference type="SAM" id="Coils"/>
    </source>
</evidence>
<evidence type="ECO:0000256" key="6">
    <source>
        <dbReference type="PROSITE-ProRule" id="PRU00024"/>
    </source>
</evidence>
<dbReference type="Pfam" id="PF13445">
    <property type="entry name" value="zf-RING_UBOX"/>
    <property type="match status" value="1"/>
</dbReference>
<dbReference type="Gene3D" id="3.30.40.10">
    <property type="entry name" value="Zinc/RING finger domain, C3HC4 (zinc finger)"/>
    <property type="match status" value="1"/>
</dbReference>
<dbReference type="Gene3D" id="3.30.160.60">
    <property type="entry name" value="Classic Zinc Finger"/>
    <property type="match status" value="1"/>
</dbReference>
<evidence type="ECO:0000256" key="3">
    <source>
        <dbReference type="ARBA" id="ARBA00022786"/>
    </source>
</evidence>
<organism evidence="10 11">
    <name type="scientific">Leptobrachium leishanense</name>
    <name type="common">Leishan spiny toad</name>
    <dbReference type="NCBI Taxonomy" id="445787"/>
    <lineage>
        <taxon>Eukaryota</taxon>
        <taxon>Metazoa</taxon>
        <taxon>Chordata</taxon>
        <taxon>Craniata</taxon>
        <taxon>Vertebrata</taxon>
        <taxon>Euteleostomi</taxon>
        <taxon>Amphibia</taxon>
        <taxon>Batrachia</taxon>
        <taxon>Anura</taxon>
        <taxon>Pelobatoidea</taxon>
        <taxon>Megophryidae</taxon>
        <taxon>Leptobrachium</taxon>
    </lineage>
</organism>
<evidence type="ECO:0000256" key="1">
    <source>
        <dbReference type="ARBA" id="ARBA00022723"/>
    </source>
</evidence>
<dbReference type="InterPro" id="IPR003649">
    <property type="entry name" value="Bbox_C"/>
</dbReference>
<dbReference type="SUPFAM" id="SSF57845">
    <property type="entry name" value="B-box zinc-binding domain"/>
    <property type="match status" value="1"/>
</dbReference>
<protein>
    <submittedName>
        <fullName evidence="10">Uncharacterized protein</fullName>
    </submittedName>
</protein>
<keyword evidence="5 7" id="KW-0175">Coiled coil</keyword>
<dbReference type="InterPro" id="IPR013083">
    <property type="entry name" value="Znf_RING/FYVE/PHD"/>
</dbReference>
<dbReference type="SUPFAM" id="SSF49899">
    <property type="entry name" value="Concanavalin A-like lectins/glucanases"/>
    <property type="match status" value="1"/>
</dbReference>
<evidence type="ECO:0000256" key="4">
    <source>
        <dbReference type="ARBA" id="ARBA00022833"/>
    </source>
</evidence>
<feature type="domain" description="B box-type" evidence="9">
    <location>
        <begin position="166"/>
        <end position="207"/>
    </location>
</feature>
<dbReference type="PANTHER" id="PTHR25465:SF41">
    <property type="entry name" value="E3 UBIQUITIN-PROTEIN LIGASE RNF135"/>
    <property type="match status" value="1"/>
</dbReference>
<dbReference type="InterPro" id="IPR000315">
    <property type="entry name" value="Znf_B-box"/>
</dbReference>
<dbReference type="InterPro" id="IPR027370">
    <property type="entry name" value="Znf-RING_euk"/>
</dbReference>
<reference evidence="10" key="1">
    <citation type="submission" date="2025-08" db="UniProtKB">
        <authorList>
            <consortium name="Ensembl"/>
        </authorList>
    </citation>
    <scope>IDENTIFICATION</scope>
</reference>
<dbReference type="PROSITE" id="PS00518">
    <property type="entry name" value="ZF_RING_1"/>
    <property type="match status" value="1"/>
</dbReference>
<dbReference type="InterPro" id="IPR001841">
    <property type="entry name" value="Znf_RING"/>
</dbReference>
<feature type="coiled-coil region" evidence="7">
    <location>
        <begin position="201"/>
        <end position="249"/>
    </location>
</feature>
<dbReference type="SUPFAM" id="SSF57850">
    <property type="entry name" value="RING/U-box"/>
    <property type="match status" value="1"/>
</dbReference>
<dbReference type="InterPro" id="IPR013320">
    <property type="entry name" value="ConA-like_dom_sf"/>
</dbReference>
<dbReference type="SMART" id="SM00589">
    <property type="entry name" value="PRY"/>
    <property type="match status" value="1"/>
</dbReference>
<sequence length="488" mass="55391">MCPHPLCLVTWNNLHLFLGKEKISFSLLVTTMASAGLRDEMTCCICMDLYTDPVALPCGHSFCLVCIGRALDTKERSDAYKCPECRAQFEERPALEKNRKLCNIVETFLSTPPEQEEVGIFCTYCIQSPVPAVKTCLLCEASLCENHLSVHSKSADHVLTKPTASLGNKKCHIHKKVLEYYCCEDAACICVSCSLAGVHRGHQVENLIEAAEKEKEKLRNILEKVTSEREKAANQIQNLQELSKEVLEKAASVSKDVTTMIKDIREQLEVLEDCVLSEISMQAEQVSLQVSRVIQQLEIKKEELSKKMDHIKELCGMTDPLTVLQGRKSARAEEGDKEDTVRHDIKDLDVGLISATLHFGLDKIWTSIERQCNVPAELLLDVNMVSDMLMDVDTASNKAIVSDDLKTLYWTSKNQRRPDTSLRFRYPQVLSTRPFSSGRHYWDVEPLAHLFESGFFRFLSSWITRLRLRKEKISSVVFCFFVVFKKEV</sequence>
<dbReference type="Proteomes" id="UP000694569">
    <property type="component" value="Unplaced"/>
</dbReference>
<dbReference type="InterPro" id="IPR017907">
    <property type="entry name" value="Znf_RING_CS"/>
</dbReference>
<evidence type="ECO:0000259" key="8">
    <source>
        <dbReference type="PROSITE" id="PS50089"/>
    </source>
</evidence>
<evidence type="ECO:0000259" key="9">
    <source>
        <dbReference type="PROSITE" id="PS50119"/>
    </source>
</evidence>
<dbReference type="SMART" id="SM00336">
    <property type="entry name" value="BBOX"/>
    <property type="match status" value="1"/>
</dbReference>
<evidence type="ECO:0000313" key="10">
    <source>
        <dbReference type="Ensembl" id="ENSLLEP00000023753.1"/>
    </source>
</evidence>
<reference evidence="10" key="2">
    <citation type="submission" date="2025-09" db="UniProtKB">
        <authorList>
            <consortium name="Ensembl"/>
        </authorList>
    </citation>
    <scope>IDENTIFICATION</scope>
</reference>
<dbReference type="GeneTree" id="ENSGT01030000234583"/>
<dbReference type="SMART" id="SM00184">
    <property type="entry name" value="RING"/>
    <property type="match status" value="1"/>
</dbReference>
<dbReference type="Gene3D" id="2.60.120.920">
    <property type="match status" value="1"/>
</dbReference>
<accession>A0A8C5PJH6</accession>
<dbReference type="InterPro" id="IPR043136">
    <property type="entry name" value="B30.2/SPRY_sf"/>
</dbReference>
<dbReference type="PROSITE" id="PS50089">
    <property type="entry name" value="ZF_RING_2"/>
    <property type="match status" value="1"/>
</dbReference>
<dbReference type="Gene3D" id="4.10.830.40">
    <property type="match status" value="1"/>
</dbReference>
<keyword evidence="3" id="KW-0833">Ubl conjugation pathway</keyword>
<dbReference type="CDD" id="cd19769">
    <property type="entry name" value="Bbox2_TRIM16-like"/>
    <property type="match status" value="1"/>
</dbReference>
<evidence type="ECO:0000256" key="2">
    <source>
        <dbReference type="ARBA" id="ARBA00022771"/>
    </source>
</evidence>
<dbReference type="InterPro" id="IPR051051">
    <property type="entry name" value="E3_ubiq-ligase_TRIM/RNF"/>
</dbReference>
<dbReference type="Ensembl" id="ENSLLET00000024661.1">
    <property type="protein sequence ID" value="ENSLLEP00000023753.1"/>
    <property type="gene ID" value="ENSLLEG00000015113.1"/>
</dbReference>
<keyword evidence="4" id="KW-0862">Zinc</keyword>
<dbReference type="InterPro" id="IPR006574">
    <property type="entry name" value="PRY"/>
</dbReference>
<keyword evidence="1" id="KW-0479">Metal-binding</keyword>
<dbReference type="PANTHER" id="PTHR25465">
    <property type="entry name" value="B-BOX DOMAIN CONTAINING"/>
    <property type="match status" value="1"/>
</dbReference>
<evidence type="ECO:0000256" key="5">
    <source>
        <dbReference type="ARBA" id="ARBA00023054"/>
    </source>
</evidence>
<dbReference type="Pfam" id="PF00643">
    <property type="entry name" value="zf-B_box"/>
    <property type="match status" value="1"/>
</dbReference>
<keyword evidence="11" id="KW-1185">Reference proteome</keyword>
<dbReference type="SMART" id="SM00502">
    <property type="entry name" value="BBC"/>
    <property type="match status" value="1"/>
</dbReference>
<proteinExistence type="predicted"/>
<dbReference type="PROSITE" id="PS50119">
    <property type="entry name" value="ZF_BBOX"/>
    <property type="match status" value="1"/>
</dbReference>
<feature type="domain" description="RING-type" evidence="8">
    <location>
        <begin position="43"/>
        <end position="86"/>
    </location>
</feature>
<dbReference type="OrthoDB" id="6105938at2759"/>